<dbReference type="InterPro" id="IPR019282">
    <property type="entry name" value="Glycoamylase-like_cons_dom"/>
</dbReference>
<dbReference type="GO" id="GO:0005975">
    <property type="term" value="P:carbohydrate metabolic process"/>
    <property type="evidence" value="ECO:0007669"/>
    <property type="project" value="InterPro"/>
</dbReference>
<feature type="domain" description="Glycosyl hydrolase 94 supersandwich" evidence="4">
    <location>
        <begin position="1956"/>
        <end position="2228"/>
    </location>
</feature>
<evidence type="ECO:0000259" key="6">
    <source>
        <dbReference type="Pfam" id="PF17167"/>
    </source>
</evidence>
<dbReference type="Gene3D" id="1.50.10.140">
    <property type="match status" value="1"/>
</dbReference>
<dbReference type="InterPro" id="IPR010383">
    <property type="entry name" value="Glyco_hydrolase_94_b-supersand"/>
</dbReference>
<dbReference type="OrthoDB" id="9769991at2"/>
<dbReference type="Pfam" id="PF06165">
    <property type="entry name" value="GH94_b-supersand"/>
    <property type="match status" value="2"/>
</dbReference>
<keyword evidence="8" id="KW-1185">Reference proteome</keyword>
<evidence type="ECO:0000256" key="1">
    <source>
        <dbReference type="ARBA" id="ARBA00022676"/>
    </source>
</evidence>
<keyword evidence="1" id="KW-0328">Glycosyltransferase</keyword>
<feature type="domain" description="Glycosyl hydrolase 94 supersandwich" evidence="4">
    <location>
        <begin position="1452"/>
        <end position="1725"/>
    </location>
</feature>
<keyword evidence="2 7" id="KW-0808">Transferase</keyword>
<evidence type="ECO:0000313" key="8">
    <source>
        <dbReference type="Proteomes" id="UP000309676"/>
    </source>
</evidence>
<comment type="caution">
    <text evidence="7">The sequence shown here is derived from an EMBL/GenBank/DDBJ whole genome shotgun (WGS) entry which is preliminary data.</text>
</comment>
<feature type="transmembrane region" description="Helical" evidence="3">
    <location>
        <begin position="820"/>
        <end position="843"/>
    </location>
</feature>
<evidence type="ECO:0000256" key="2">
    <source>
        <dbReference type="ARBA" id="ARBA00022679"/>
    </source>
</evidence>
<dbReference type="InterPro" id="IPR008928">
    <property type="entry name" value="6-hairpin_glycosidase_sf"/>
</dbReference>
<dbReference type="Gene3D" id="2.60.420.10">
    <property type="entry name" value="Maltose phosphorylase, domain 3"/>
    <property type="match status" value="1"/>
</dbReference>
<feature type="transmembrane region" description="Helical" evidence="3">
    <location>
        <begin position="908"/>
        <end position="927"/>
    </location>
</feature>
<dbReference type="Pfam" id="PF17167">
    <property type="entry name" value="Glyco_hydro_94"/>
    <property type="match status" value="1"/>
</dbReference>
<feature type="transmembrane region" description="Helical" evidence="3">
    <location>
        <begin position="391"/>
        <end position="412"/>
    </location>
</feature>
<feature type="transmembrane region" description="Helical" evidence="3">
    <location>
        <begin position="797"/>
        <end position="814"/>
    </location>
</feature>
<feature type="transmembrane region" description="Helical" evidence="3">
    <location>
        <begin position="939"/>
        <end position="958"/>
    </location>
</feature>
<dbReference type="InterPro" id="IPR037824">
    <property type="entry name" value="GH94N_2_NdvB"/>
</dbReference>
<feature type="transmembrane region" description="Helical" evidence="3">
    <location>
        <begin position="418"/>
        <end position="446"/>
    </location>
</feature>
<dbReference type="InterPro" id="IPR033432">
    <property type="entry name" value="GH94_catalytic"/>
</dbReference>
<keyword evidence="3" id="KW-1133">Transmembrane helix</keyword>
<dbReference type="InterPro" id="IPR037820">
    <property type="entry name" value="GH94N_NdvB"/>
</dbReference>
<dbReference type="EMBL" id="VCIW01000031">
    <property type="protein sequence ID" value="TLS48684.1"/>
    <property type="molecule type" value="Genomic_DNA"/>
</dbReference>
<dbReference type="CDD" id="cd11753">
    <property type="entry name" value="GH94N_ChvB_NdvB_2_like"/>
    <property type="match status" value="1"/>
</dbReference>
<dbReference type="SUPFAM" id="SSF74650">
    <property type="entry name" value="Galactose mutarotase-like"/>
    <property type="match status" value="2"/>
</dbReference>
<dbReference type="GO" id="GO:0030246">
    <property type="term" value="F:carbohydrate binding"/>
    <property type="evidence" value="ECO:0007669"/>
    <property type="project" value="InterPro"/>
</dbReference>
<evidence type="ECO:0000313" key="7">
    <source>
        <dbReference type="EMBL" id="TLS48684.1"/>
    </source>
</evidence>
<feature type="domain" description="Glycoamylase-like" evidence="5">
    <location>
        <begin position="1200"/>
        <end position="1406"/>
    </location>
</feature>
<dbReference type="SUPFAM" id="SSF48208">
    <property type="entry name" value="Six-hairpin glycosidases"/>
    <property type="match status" value="1"/>
</dbReference>
<dbReference type="SMART" id="SM01068">
    <property type="entry name" value="CBM_X"/>
    <property type="match status" value="2"/>
</dbReference>
<dbReference type="PANTHER" id="PTHR37469">
    <property type="entry name" value="CELLOBIONIC ACID PHOSPHORYLASE-RELATED"/>
    <property type="match status" value="1"/>
</dbReference>
<organism evidence="7 8">
    <name type="scientific">Paenibacillus antri</name>
    <dbReference type="NCBI Taxonomy" id="2582848"/>
    <lineage>
        <taxon>Bacteria</taxon>
        <taxon>Bacillati</taxon>
        <taxon>Bacillota</taxon>
        <taxon>Bacilli</taxon>
        <taxon>Bacillales</taxon>
        <taxon>Paenibacillaceae</taxon>
        <taxon>Paenibacillus</taxon>
    </lineage>
</organism>
<dbReference type="Gene3D" id="2.70.98.40">
    <property type="entry name" value="Glycoside hydrolase, family 65, N-terminal domain"/>
    <property type="match status" value="2"/>
</dbReference>
<dbReference type="Proteomes" id="UP000309676">
    <property type="component" value="Unassembled WGS sequence"/>
</dbReference>
<protein>
    <submittedName>
        <fullName evidence="7">Glycosyl transferase family 36</fullName>
    </submittedName>
</protein>
<dbReference type="InterPro" id="IPR052047">
    <property type="entry name" value="GH94_Enzymes"/>
</dbReference>
<dbReference type="InterPro" id="IPR011013">
    <property type="entry name" value="Gal_mutarotase_sf_dom"/>
</dbReference>
<name>A0A5R9G6S9_9BACL</name>
<accession>A0A5R9G6S9</accession>
<evidence type="ECO:0000259" key="4">
    <source>
        <dbReference type="Pfam" id="PF06165"/>
    </source>
</evidence>
<keyword evidence="3" id="KW-0472">Membrane</keyword>
<dbReference type="Gene3D" id="1.50.10.10">
    <property type="match status" value="1"/>
</dbReference>
<dbReference type="PANTHER" id="PTHR37469:SF2">
    <property type="entry name" value="CELLOBIONIC ACID PHOSPHORYLASE"/>
    <property type="match status" value="1"/>
</dbReference>
<keyword evidence="3" id="KW-0812">Transmembrane</keyword>
<dbReference type="InterPro" id="IPR037018">
    <property type="entry name" value="GH65_N"/>
</dbReference>
<proteinExistence type="predicted"/>
<feature type="domain" description="Glycosyl hydrolase 94 catalytic" evidence="6">
    <location>
        <begin position="2242"/>
        <end position="2667"/>
    </location>
</feature>
<evidence type="ECO:0000259" key="5">
    <source>
        <dbReference type="Pfam" id="PF10091"/>
    </source>
</evidence>
<dbReference type="Pfam" id="PF10091">
    <property type="entry name" value="Glycoamylase"/>
    <property type="match status" value="1"/>
</dbReference>
<sequence length="2745" mass="306817">MFLNDEQMRQESHKLALQHDPFMKRTSSARLWGSIEADLDRLRDFVKALHEDRGTCTQPAEEWLLDHAEFIEAEAFAIKEERSSTLVRKLPYNAKSGQLRVSSICDDYLEHTDGQWNEESFVAYVNSYQEVSVLTIAEAWSLTLFLKIEVIRRLAALMETVRERRQICKLVERVLGGIKPSELTAERLKRALEDAGQQMPLSGAMTVHLVQHLREHAEDMANVGEWLVCKLENGPDSLDSILSYEFQLQAAYQVTTGNLMGSLRKLSRLRGSDLFERLCLVDHTLREERAGDYPRLDDGSRDTLRRRVEKLARRMRVPENLVASQAVQLANAAYEEEAPTAATGARARRTNAAYYLLEADGVAALREALKACGKTGALPENRLQRRPTRTYFQLLGACFAGLMLVFAAWVGFGGGGRWTALGWIAALAALLLPASEWAVAAAHWVIERAKRPIRLLRYDFSRGVPADATTMVVIPVIWSSIEEVRSIADRLEMHYLANRDPNIHFAILSDFKDADAEETPTDRLVVQAAKAEIERLNESYPETTFHLFHRRRVRNDVERTWMGWERKRGKLVEFVELLKGRRDTTYATVQGDASVLGRIKYVITLDADTQLPLESAKRMIGAMHLPYNRPRLNRAGTRVVEGYGVLQPRIGMSHESVQRSRLAALWSGEPGIDPYAFAVSDPYQDAMGQGIFTGKGIFDLDAFHAVLCDRIPENRVLSHDLLEGGFLRAGLLSDIELIDDHPATFRAHQKRQHRWVRGDWQLLPWLRAKGPDRRGAPAPIDLSALTRWQIVDNLRRSLVSPALMAILLLAPALPGPAIRWYAVVFATLLLPVARQLLAPVALVQRPRSLAVSFGHAAVALLTLPFQAALMADAIARTLHRLYVSKRCLLEWVSQAEVERSSGAKGAPALVGFAGGAALALLVAASALTTLGGVEVTNGVVAAIGVLLAAIWLAAPLAVRWLDRPAKLETEAFTQQEEAELRALSQDIWTFYEHFVTAEDHYLPPDNVQIEPANGVAHRTSPTNIGLYMTCAVAARDFGFIDTEGLVERLERTVDTIERMEKWEGHLYNWYDTTTLAPLHPVYVSTVDSGNFVACLMAVRQGLVEWLQAEVAGGGEGPSETGARGRGRDEFQVAFAEELAPRARGRHPRTGVAERGGRLAARLDALVHKTNFRPLFDTKSNLFSLGYHVTRQERDTVLYDLMASEARQASFVAIALGQVSVSHWNALGRTMTKAGGRPVLLSWSGTMFEYLMPWLLMRTYRNTVWDSTYRAVVDRQIEYAKQRDVPFGISESGFFAYDHQLNYQYRAFGVPGLGFKRGLEEDLVLAPYATIMALPWAKREGMRSLQRMASLGTRGKYGYYEAMDFTPERMPEGKKHMVVQSFMAHHQGMAFLTLSNLLLERTMIDRFHRDKEVRAAELLLQERLPAKPALIKHPELRRVHEPHERMAPDPAEVREFTTAQTRVPEAAVLSNGKYSVVVTNAGGGFSRFEGVAVTRWREDPVRDPWGSYVYIRDVEADKLWSAGYQPCRTAPDEMLVSFELERATFSRKDGAVRTTLEVCVSPEVNAEVRRLTLTNDGDAPKVLEVTTFAELSLASPIADDAHPAFSKLFVRTAFDEDASCLVAGRRPRESKDKTLWAAHTLAADGSAIGPAEYETDRAAFVGRGSGLAEPQSIRRRLGGKAGSVADPAFVMRRRVRVDAGKSVQLFAVTAVADTRDAATGVVMRLANAIEAERAFQMAWNRTRIELRNLNLSHKEAVGFQKFAGQVLYTPPLRGEREAHIARNAKGQSGLWAYGVSGDRPVVLTTIDNRSHLPFVLKLLTGHEYLRRLGLSFDLVLLNESDGGYYQDLQDALQRAVEHGVDRFGAGAAGIHVIPANSIPDEDRTLLFSVARVILKAGGPSLAAQLRLPRRDERGAWPPKLETVALPEERSVGSPIDAREAEWRFANGWGGFSADGKSYRLLLKSGNPLPAPWINVIANPTFGFLVSELGTGYTWWRNSRECKLTPWSNDPVLDPPTELGYLRDEERGDSWTVAPAGAEGESYAVEHGRGYTRFEHARHGVRHELTLFVPLEDPVKIMKLRVRNDGAAPRRLSLTYYAEWVLGVQRPANASYIATAWNAEARILTARNTYQETFREATGFLGIFGNEDDVSELSWTGDQLEFIGRNRDASMPAAMERERLSCRTGVHYASCGAVRRTFALAPGEERELYVLLGCGASEEEAANLAAKYADAAVCGRAYAEAEAFWERTLGQTQVSTPSPETDVMMNGWLLYQSLACRMWARTAFYQAGGAYGFRDQLQDSLAMLHTMPELTRRQVLIHAAHQYEEGDVQHWWHEETERGIRTLFSDDLLWLPYVTSRYVEHTGDETLFEETAPYLTSDALREGEHERYEETRRSGNVGTVYDHCVRAIDKALSRIGEHGLPLIGVGDWNDGMNLVGDEGRGESVWLGWFLCDVLRRFEPIAEARGEPDRAAAYRDARGKFAEALHAHGWDGQWYRRAFTDAGTWLGSIENAECRIDAIAQSWSVISGAAPKERALQAMASFDRELVDRELSVVRLLTPAFDRTEPSPGYIQGYPPGIRENGAQYTHGVLWGIMAWAQLGQGDKAFELFHMLNPINHTRTEQEVRRYVGEPYAVAADVYTAAPHEGHAGWTWYTGAAGWMYQIGLEWILGLRRRADRLYIDPCLPSDWPGYSATYRFGGTRYAIAVRRPDASGAAPRLRIDGADVDRADAAYVELRDDGAEHLVEVTI</sequence>
<dbReference type="InterPro" id="IPR012341">
    <property type="entry name" value="6hp_glycosidase-like_sf"/>
</dbReference>
<reference evidence="7 8" key="1">
    <citation type="submission" date="2019-05" db="EMBL/GenBank/DDBJ databases">
        <authorList>
            <person name="Narsing Rao M.P."/>
            <person name="Li W.J."/>
        </authorList>
    </citation>
    <scope>NUCLEOTIDE SEQUENCE [LARGE SCALE GENOMIC DNA]</scope>
    <source>
        <strain evidence="7 8">SYSU_K30003</strain>
    </source>
</reference>
<dbReference type="RefSeq" id="WP_138197954.1">
    <property type="nucleotide sequence ID" value="NZ_VCIW01000031.1"/>
</dbReference>
<gene>
    <name evidence="7" type="ORF">FE782_29565</name>
</gene>
<evidence type="ECO:0000256" key="3">
    <source>
        <dbReference type="SAM" id="Phobius"/>
    </source>
</evidence>
<dbReference type="CDD" id="cd11756">
    <property type="entry name" value="GH94N_ChvB_NdvB_1_like"/>
    <property type="match status" value="1"/>
</dbReference>
<dbReference type="GO" id="GO:0016757">
    <property type="term" value="F:glycosyltransferase activity"/>
    <property type="evidence" value="ECO:0007669"/>
    <property type="project" value="UniProtKB-KW"/>
</dbReference>